<feature type="region of interest" description="Disordered" evidence="2">
    <location>
        <begin position="114"/>
        <end position="159"/>
    </location>
</feature>
<dbReference type="PROSITE" id="PS50103">
    <property type="entry name" value="ZF_C3H1"/>
    <property type="match status" value="1"/>
</dbReference>
<evidence type="ECO:0000256" key="1">
    <source>
        <dbReference type="PROSITE-ProRule" id="PRU00723"/>
    </source>
</evidence>
<dbReference type="InterPro" id="IPR000571">
    <property type="entry name" value="Znf_CCCH"/>
</dbReference>
<feature type="zinc finger region" description="C3H1-type" evidence="1">
    <location>
        <begin position="376"/>
        <end position="403"/>
    </location>
</feature>
<feature type="region of interest" description="Disordered" evidence="2">
    <location>
        <begin position="349"/>
        <end position="372"/>
    </location>
</feature>
<feature type="domain" description="C3H1-type" evidence="3">
    <location>
        <begin position="376"/>
        <end position="403"/>
    </location>
</feature>
<feature type="compositionally biased region" description="Basic and acidic residues" evidence="2">
    <location>
        <begin position="139"/>
        <end position="148"/>
    </location>
</feature>
<evidence type="ECO:0000313" key="4">
    <source>
        <dbReference type="EMBL" id="THH15239.1"/>
    </source>
</evidence>
<evidence type="ECO:0000313" key="5">
    <source>
        <dbReference type="Proteomes" id="UP000308730"/>
    </source>
</evidence>
<protein>
    <recommendedName>
        <fullName evidence="3">C3H1-type domain-containing protein</fullName>
    </recommendedName>
</protein>
<dbReference type="Proteomes" id="UP000308730">
    <property type="component" value="Unassembled WGS sequence"/>
</dbReference>
<evidence type="ECO:0000259" key="3">
    <source>
        <dbReference type="PROSITE" id="PS50103"/>
    </source>
</evidence>
<dbReference type="OrthoDB" id="3261624at2759"/>
<dbReference type="EMBL" id="SGPM01000839">
    <property type="protein sequence ID" value="THH15239.1"/>
    <property type="molecule type" value="Genomic_DNA"/>
</dbReference>
<evidence type="ECO:0000256" key="2">
    <source>
        <dbReference type="SAM" id="MobiDB-lite"/>
    </source>
</evidence>
<dbReference type="GO" id="GO:0008270">
    <property type="term" value="F:zinc ion binding"/>
    <property type="evidence" value="ECO:0007669"/>
    <property type="project" value="UniProtKB-KW"/>
</dbReference>
<reference evidence="4 5" key="1">
    <citation type="submission" date="2019-02" db="EMBL/GenBank/DDBJ databases">
        <title>Genome sequencing of the rare red list fungi Antrodiella citrinella (Flaviporus citrinellus).</title>
        <authorList>
            <person name="Buettner E."/>
            <person name="Kellner H."/>
        </authorList>
    </citation>
    <scope>NUCLEOTIDE SEQUENCE [LARGE SCALE GENOMIC DNA]</scope>
    <source>
        <strain evidence="4 5">DSM 108506</strain>
    </source>
</reference>
<sequence>MSTSTDANPQPPTPDSPQQSAAAGRPGCSTTAGTRSDEPGPSTGPNFLPDFERTTVEECEQIISTFRQQTISKAEATIKLMQTLDADALIITDDNHDARTAAFATFLQQLDESYGQTAGGDNGETPPSAPPGNALDTPATRKRERVGDVGDDEQEPKRKKQVNEALLPFLSQNSVPLSPELEETLRLKENYTRDIAQCKQLVLAQPCAPELPDVVWDPILKNGYVDLNKIFTGYYSTSGDARQSHKFGDLELYTEQIKTDRTITQHGHWTIAWTKYVEGVLFTYPHRGWELRTYGEYINNTFAAVRDGEQQKVINYERAVRTMVGRRNDLLLTDFSRFNHLYTMHVNSSGAGSSTGASQAQGGGRRANSATGGVRSFSNEICKRWNAGKCGEARACKYRHVCLKCSARTHVDTNCPEKTADDRRK</sequence>
<feature type="compositionally biased region" description="Low complexity" evidence="2">
    <location>
        <begin position="349"/>
        <end position="360"/>
    </location>
</feature>
<name>A0A4S4LS95_9APHY</name>
<keyword evidence="5" id="KW-1185">Reference proteome</keyword>
<gene>
    <name evidence="4" type="ORF">EUX98_g9496</name>
</gene>
<dbReference type="AlphaFoldDB" id="A0A4S4LS95"/>
<keyword evidence="1" id="KW-0863">Zinc-finger</keyword>
<accession>A0A4S4LS95</accession>
<keyword evidence="1" id="KW-0479">Metal-binding</keyword>
<proteinExistence type="predicted"/>
<keyword evidence="1" id="KW-0862">Zinc</keyword>
<organism evidence="4 5">
    <name type="scientific">Antrodiella citrinella</name>
    <dbReference type="NCBI Taxonomy" id="2447956"/>
    <lineage>
        <taxon>Eukaryota</taxon>
        <taxon>Fungi</taxon>
        <taxon>Dikarya</taxon>
        <taxon>Basidiomycota</taxon>
        <taxon>Agaricomycotina</taxon>
        <taxon>Agaricomycetes</taxon>
        <taxon>Polyporales</taxon>
        <taxon>Steccherinaceae</taxon>
        <taxon>Antrodiella</taxon>
    </lineage>
</organism>
<feature type="region of interest" description="Disordered" evidence="2">
    <location>
        <begin position="1"/>
        <end position="50"/>
    </location>
</feature>
<comment type="caution">
    <text evidence="4">The sequence shown here is derived from an EMBL/GenBank/DDBJ whole genome shotgun (WGS) entry which is preliminary data.</text>
</comment>